<dbReference type="EMBL" id="AK363345">
    <property type="protein sequence ID" value="BAJ94549.1"/>
    <property type="molecule type" value="mRNA"/>
</dbReference>
<protein>
    <submittedName>
        <fullName evidence="2">Predicted protein</fullName>
    </submittedName>
</protein>
<proteinExistence type="evidence at transcript level"/>
<name>F2DHH8_HORVV</name>
<organism evidence="2">
    <name type="scientific">Hordeum vulgare subsp. vulgare</name>
    <name type="common">Domesticated barley</name>
    <dbReference type="NCBI Taxonomy" id="112509"/>
    <lineage>
        <taxon>Eukaryota</taxon>
        <taxon>Viridiplantae</taxon>
        <taxon>Streptophyta</taxon>
        <taxon>Embryophyta</taxon>
        <taxon>Tracheophyta</taxon>
        <taxon>Spermatophyta</taxon>
        <taxon>Magnoliopsida</taxon>
        <taxon>Liliopsida</taxon>
        <taxon>Poales</taxon>
        <taxon>Poaceae</taxon>
        <taxon>BOP clade</taxon>
        <taxon>Pooideae</taxon>
        <taxon>Triticodae</taxon>
        <taxon>Triticeae</taxon>
        <taxon>Hordeinae</taxon>
        <taxon>Hordeum</taxon>
    </lineage>
</organism>
<reference evidence="2" key="1">
    <citation type="journal article" date="2011" name="Plant Physiol.">
        <title>Comprehensive sequence analysis of 24,783 barley full-length cDNAs derived from 12 clone libraries.</title>
        <authorList>
            <person name="Matsumoto T."/>
            <person name="Tanaka T."/>
            <person name="Sakai H."/>
            <person name="Amano N."/>
            <person name="Kanamori H."/>
            <person name="Kurita K."/>
            <person name="Kikuta A."/>
            <person name="Kamiya K."/>
            <person name="Yamamoto M."/>
            <person name="Ikawa H."/>
            <person name="Fujii N."/>
            <person name="Hori K."/>
            <person name="Itoh T."/>
            <person name="Sato K."/>
        </authorList>
    </citation>
    <scope>NUCLEOTIDE SEQUENCE</scope>
</reference>
<evidence type="ECO:0000256" key="1">
    <source>
        <dbReference type="SAM" id="MobiDB-lite"/>
    </source>
</evidence>
<dbReference type="AlphaFoldDB" id="F2DHH8"/>
<evidence type="ECO:0000313" key="2">
    <source>
        <dbReference type="EMBL" id="BAJ94549.1"/>
    </source>
</evidence>
<accession>F2DHH8</accession>
<sequence length="110" mass="11721">MMQAAVALSAVLPVAVRCRPAARRSSSATVAGGRRIVGGVRRADVPGDEARRRRCYCCRREGAGGGEGVPGLRRAKNGVPGRGMRRSWRRVLRGAIPNQQVAASSRSIIK</sequence>
<feature type="region of interest" description="Disordered" evidence="1">
    <location>
        <begin position="65"/>
        <end position="84"/>
    </location>
</feature>